<evidence type="ECO:0000256" key="3">
    <source>
        <dbReference type="SAM" id="SignalP"/>
    </source>
</evidence>
<keyword evidence="2" id="KW-0378">Hydrolase</keyword>
<proteinExistence type="inferred from homology"/>
<keyword evidence="3" id="KW-0732">Signal</keyword>
<protein>
    <submittedName>
        <fullName evidence="4">Uncharacterized protein</fullName>
    </submittedName>
</protein>
<feature type="chain" id="PRO_5046652859" evidence="3">
    <location>
        <begin position="21"/>
        <end position="359"/>
    </location>
</feature>
<organism evidence="4 5">
    <name type="scientific">Plutella xylostella</name>
    <name type="common">Diamondback moth</name>
    <name type="synonym">Plutella maculipennis</name>
    <dbReference type="NCBI Taxonomy" id="51655"/>
    <lineage>
        <taxon>Eukaryota</taxon>
        <taxon>Metazoa</taxon>
        <taxon>Ecdysozoa</taxon>
        <taxon>Arthropoda</taxon>
        <taxon>Hexapoda</taxon>
        <taxon>Insecta</taxon>
        <taxon>Pterygota</taxon>
        <taxon>Neoptera</taxon>
        <taxon>Endopterygota</taxon>
        <taxon>Lepidoptera</taxon>
        <taxon>Glossata</taxon>
        <taxon>Ditrysia</taxon>
        <taxon>Yponomeutoidea</taxon>
        <taxon>Plutellidae</taxon>
        <taxon>Plutella</taxon>
    </lineage>
</organism>
<evidence type="ECO:0000256" key="1">
    <source>
        <dbReference type="ARBA" id="ARBA00007527"/>
    </source>
</evidence>
<reference evidence="4 5" key="1">
    <citation type="submission" date="2021-06" db="EMBL/GenBank/DDBJ databases">
        <title>A haploid diamondback moth (Plutella xylostella L.) genome assembly resolves 31 chromosomes and identifies a diamide resistance mutation.</title>
        <authorList>
            <person name="Ward C.M."/>
            <person name="Perry K.D."/>
            <person name="Baker G."/>
            <person name="Powis K."/>
            <person name="Heckel D.G."/>
            <person name="Baxter S.W."/>
        </authorList>
    </citation>
    <scope>NUCLEOTIDE SEQUENCE [LARGE SCALE GENOMIC DNA]</scope>
    <source>
        <strain evidence="4 5">LV</strain>
        <tissue evidence="4">Single pupa</tissue>
    </source>
</reference>
<gene>
    <name evidence="4" type="ORF">JYU34_013559</name>
</gene>
<name>A0ABQ7QA52_PLUXY</name>
<dbReference type="EMBL" id="JAHIBW010000018">
    <property type="protein sequence ID" value="KAG7302099.1"/>
    <property type="molecule type" value="Genomic_DNA"/>
</dbReference>
<sequence>MLLAFLYYFVFAYLYKLVVSGPAQTWEGISISCRDNDDSPVDWWYIYKPPADKLDYTDDGSPFIYVTSRQSDKRWNYPRKTIMGNSLLYNTLAPSYRPTYSAHMASIFFEVPSTSRRTNQSVQGFMLADELGGVLVLHTVPGFPTSYTKRTHWPSNELKHGHLFTCLSLSLEDLVYAGATIARLSPTVKYRQMPGKLEPALHSWDFRSKAEPHKIFFSPLSTKGGQQFVLYLRTPRTIGCLYRTFAKEHEQMMNVYGPGKPANVCRPRFGIRRIDMICLKEPDSSPFYINQDFNEDKISFGVSTAASWQDTLTSKPEYWTCISNLAMSDSSGAPGFMLCTNHYAIWQAFDNLKVAEPKC</sequence>
<evidence type="ECO:0000313" key="5">
    <source>
        <dbReference type="Proteomes" id="UP000823941"/>
    </source>
</evidence>
<comment type="caution">
    <text evidence="4">The sequence shown here is derived from an EMBL/GenBank/DDBJ whole genome shotgun (WGS) entry which is preliminary data.</text>
</comment>
<dbReference type="PANTHER" id="PTHR10858:SF23">
    <property type="entry name" value="DEOXYRIBONUCLEASE II"/>
    <property type="match status" value="1"/>
</dbReference>
<dbReference type="InterPro" id="IPR004947">
    <property type="entry name" value="DNase_II"/>
</dbReference>
<dbReference type="PANTHER" id="PTHR10858">
    <property type="entry name" value="DEOXYRIBONUCLEASE II"/>
    <property type="match status" value="1"/>
</dbReference>
<comment type="similarity">
    <text evidence="1">Belongs to the DNase II family.</text>
</comment>
<dbReference type="Proteomes" id="UP000823941">
    <property type="component" value="Chromosome 18"/>
</dbReference>
<evidence type="ECO:0000256" key="2">
    <source>
        <dbReference type="ARBA" id="ARBA00022801"/>
    </source>
</evidence>
<accession>A0ABQ7QA52</accession>
<feature type="signal peptide" evidence="3">
    <location>
        <begin position="1"/>
        <end position="20"/>
    </location>
</feature>
<evidence type="ECO:0000313" key="4">
    <source>
        <dbReference type="EMBL" id="KAG7302099.1"/>
    </source>
</evidence>
<keyword evidence="5" id="KW-1185">Reference proteome</keyword>
<dbReference type="Pfam" id="PF03265">
    <property type="entry name" value="DNase_II"/>
    <property type="match status" value="1"/>
</dbReference>